<evidence type="ECO:0000313" key="3">
    <source>
        <dbReference type="Proteomes" id="UP000198752"/>
    </source>
</evidence>
<keyword evidence="3" id="KW-1185">Reference proteome</keyword>
<dbReference type="Proteomes" id="UP000198752">
    <property type="component" value="Unassembled WGS sequence"/>
</dbReference>
<gene>
    <name evidence="1" type="ORF">SAMN02982927_02231</name>
    <name evidence="2" type="ORF">SAMN02982927_03013</name>
</gene>
<evidence type="ECO:0000313" key="2">
    <source>
        <dbReference type="EMBL" id="SFG85791.1"/>
    </source>
</evidence>
<accession>A0A1I2T9U0</accession>
<evidence type="ECO:0000313" key="1">
    <source>
        <dbReference type="EMBL" id="SFG61612.1"/>
    </source>
</evidence>
<organism evidence="1 3">
    <name type="scientific">Sporolactobacillus nakayamae</name>
    <dbReference type="NCBI Taxonomy" id="269670"/>
    <lineage>
        <taxon>Bacteria</taxon>
        <taxon>Bacillati</taxon>
        <taxon>Bacillota</taxon>
        <taxon>Bacilli</taxon>
        <taxon>Bacillales</taxon>
        <taxon>Sporolactobacillaceae</taxon>
        <taxon>Sporolactobacillus</taxon>
    </lineage>
</organism>
<reference evidence="3" key="1">
    <citation type="submission" date="2016-10" db="EMBL/GenBank/DDBJ databases">
        <authorList>
            <person name="Varghese N."/>
            <person name="Submissions S."/>
        </authorList>
    </citation>
    <scope>NUCLEOTIDE SEQUENCE [LARGE SCALE GENOMIC DNA]</scope>
    <source>
        <strain evidence="3">ATCC 700379</strain>
    </source>
</reference>
<dbReference type="AlphaFoldDB" id="A0A1I2T9U0"/>
<evidence type="ECO:0008006" key="4">
    <source>
        <dbReference type="Google" id="ProtNLM"/>
    </source>
</evidence>
<feature type="non-terminal residue" evidence="1">
    <location>
        <position position="46"/>
    </location>
</feature>
<sequence>MAQLQITLNEQLLHQLFLGDSKESGVDALLEAILNQVLQAQAGEQV</sequence>
<dbReference type="EMBL" id="FOOY01000025">
    <property type="protein sequence ID" value="SFG85791.1"/>
    <property type="molecule type" value="Genomic_DNA"/>
</dbReference>
<reference evidence="1" key="2">
    <citation type="submission" date="2016-10" db="EMBL/GenBank/DDBJ databases">
        <authorList>
            <person name="de Groot N.N."/>
        </authorList>
    </citation>
    <scope>NUCLEOTIDE SEQUENCE [LARGE SCALE GENOMIC DNA]</scope>
    <source>
        <strain evidence="1">ATCC 700379</strain>
    </source>
</reference>
<name>A0A1I2T9U0_9BACL</name>
<protein>
    <recommendedName>
        <fullName evidence="4">Transposase, Mutator family</fullName>
    </recommendedName>
</protein>
<proteinExistence type="predicted"/>
<dbReference type="EMBL" id="FOOY01000014">
    <property type="protein sequence ID" value="SFG61612.1"/>
    <property type="molecule type" value="Genomic_DNA"/>
</dbReference>